<feature type="transmembrane region" description="Helical" evidence="1">
    <location>
        <begin position="127"/>
        <end position="150"/>
    </location>
</feature>
<proteinExistence type="predicted"/>
<dbReference type="Proteomes" id="UP000323856">
    <property type="component" value="Unassembled WGS sequence"/>
</dbReference>
<reference evidence="2 3" key="1">
    <citation type="submission" date="2019-07" db="EMBL/GenBank/DDBJ databases">
        <title>Analysis of the biochemical properties, biological activity and biotechnological potential of siderophores and biosurfactants produced by Antarctic psychrotolerant bacteria.</title>
        <authorList>
            <person name="Styczynski M."/>
            <person name="Krucon T."/>
            <person name="Decewicz P."/>
            <person name="Dziewit L."/>
        </authorList>
    </citation>
    <scope>NUCLEOTIDE SEQUENCE [LARGE SCALE GENOMIC DNA]</scope>
    <source>
        <strain evidence="2 3">ANT_H27</strain>
    </source>
</reference>
<feature type="transmembrane region" description="Helical" evidence="1">
    <location>
        <begin position="322"/>
        <end position="342"/>
    </location>
</feature>
<accession>A0A5B0EI11</accession>
<feature type="transmembrane region" description="Helical" evidence="1">
    <location>
        <begin position="411"/>
        <end position="431"/>
    </location>
</feature>
<gene>
    <name evidence="2" type="ORF">FQ154_06130</name>
</gene>
<feature type="transmembrane region" description="Helical" evidence="1">
    <location>
        <begin position="43"/>
        <end position="64"/>
    </location>
</feature>
<feature type="transmembrane region" description="Helical" evidence="1">
    <location>
        <begin position="452"/>
        <end position="473"/>
    </location>
</feature>
<keyword evidence="1" id="KW-0812">Transmembrane</keyword>
<feature type="transmembrane region" description="Helical" evidence="1">
    <location>
        <begin position="84"/>
        <end position="106"/>
    </location>
</feature>
<evidence type="ECO:0000256" key="1">
    <source>
        <dbReference type="SAM" id="Phobius"/>
    </source>
</evidence>
<evidence type="ECO:0000313" key="2">
    <source>
        <dbReference type="EMBL" id="KAA0977835.1"/>
    </source>
</evidence>
<keyword evidence="1" id="KW-0472">Membrane</keyword>
<organism evidence="2 3">
    <name type="scientific">Paeniglutamicibacter gangotriensis</name>
    <dbReference type="NCBI Taxonomy" id="254787"/>
    <lineage>
        <taxon>Bacteria</taxon>
        <taxon>Bacillati</taxon>
        <taxon>Actinomycetota</taxon>
        <taxon>Actinomycetes</taxon>
        <taxon>Micrococcales</taxon>
        <taxon>Micrococcaceae</taxon>
        <taxon>Paeniglutamicibacter</taxon>
    </lineage>
</organism>
<dbReference type="EMBL" id="VOBL01000005">
    <property type="protein sequence ID" value="KAA0977835.1"/>
    <property type="molecule type" value="Genomic_DNA"/>
</dbReference>
<feature type="transmembrane region" description="Helical" evidence="1">
    <location>
        <begin position="570"/>
        <end position="590"/>
    </location>
</feature>
<evidence type="ECO:0000313" key="3">
    <source>
        <dbReference type="Proteomes" id="UP000323856"/>
    </source>
</evidence>
<feature type="transmembrane region" description="Helical" evidence="1">
    <location>
        <begin position="370"/>
        <end position="391"/>
    </location>
</feature>
<feature type="transmembrane region" description="Helical" evidence="1">
    <location>
        <begin position="6"/>
        <end position="23"/>
    </location>
</feature>
<dbReference type="OrthoDB" id="4947680at2"/>
<sequence>MIGAFTAIGSGLAISAALIYLLLRFLVAEPRASQATAAISRHAFWTALIALFASGTSGLTNLWVNPGENLLLETGNASASVPTLIMHAAAPGLWLGIVYILGQFTWPRHLKPVRSASLQVRSIKTAIPKFLAGFLLLSTILSTALVIVAWTDAGAPDRAGNDPSASMGLPIYDGGTDGYGNPVDEDGYVLDLDDPGQYITRAEADAAENEPLITPISGTRPGEEVGPYLLGGLGLVLLGSLAAATTVIRRPPLDSLDAQDNAVLREIWINRLLRTTIWVVTGFGMASLNYISEGIRARADWGLPVGDSGSVPSSIGLDYANAFQGGATLWMLLVLVLIVAFGPPKLAASASFTGLRPGAPSAAFSKARDFLLLAQGASIIAVMMLAMVPAWTSYSSSDVQLHRDELASHALTLLLVIGGYFLLQALAAWIVSHRLGGSIAPEQPRTGLLPTWFVVVLCLAAATGVASIATALIKGPPALTSGASWLLGILLLTAALARALYRLAARRPMLRGADAREDHELRVLVAQRGARTFGGASLFTAGLLANPSFWAPTDFDYVSDPYLGFESSGLQLICLVLGVVLFLLPAATAYRTPRPQSPARTPSNH</sequence>
<feature type="transmembrane region" description="Helical" evidence="1">
    <location>
        <begin position="228"/>
        <end position="248"/>
    </location>
</feature>
<feature type="transmembrane region" description="Helical" evidence="1">
    <location>
        <begin position="532"/>
        <end position="550"/>
    </location>
</feature>
<protein>
    <submittedName>
        <fullName evidence="2">Uncharacterized protein</fullName>
    </submittedName>
</protein>
<feature type="transmembrane region" description="Helical" evidence="1">
    <location>
        <begin position="272"/>
        <end position="291"/>
    </location>
</feature>
<feature type="transmembrane region" description="Helical" evidence="1">
    <location>
        <begin position="479"/>
        <end position="501"/>
    </location>
</feature>
<comment type="caution">
    <text evidence="2">The sequence shown here is derived from an EMBL/GenBank/DDBJ whole genome shotgun (WGS) entry which is preliminary data.</text>
</comment>
<name>A0A5B0EI11_9MICC</name>
<dbReference type="RefSeq" id="WP_149619041.1">
    <property type="nucleotide sequence ID" value="NZ_VOBL01000005.1"/>
</dbReference>
<keyword evidence="1" id="KW-1133">Transmembrane helix</keyword>
<dbReference type="AlphaFoldDB" id="A0A5B0EI11"/>